<dbReference type="Proteomes" id="UP000182135">
    <property type="component" value="Unassembled WGS sequence"/>
</dbReference>
<reference evidence="1 2" key="1">
    <citation type="submission" date="2016-10" db="EMBL/GenBank/DDBJ databases">
        <authorList>
            <person name="de Groot N.N."/>
        </authorList>
    </citation>
    <scope>NUCLEOTIDE SEQUENCE [LARGE SCALE GENOMIC DNA]</scope>
    <source>
        <strain evidence="1 2">NLAE-zl-G419</strain>
    </source>
</reference>
<name>A0A1I2QHP4_9CLOT</name>
<sequence>MKKRIISILAICLLATGIMPRTGIGNPGEPELALSGTTSIIDVELV</sequence>
<accession>A0A1I2QHP4</accession>
<dbReference type="GeneID" id="90543576"/>
<organism evidence="1 2">
    <name type="scientific">Clostridium cadaveris</name>
    <dbReference type="NCBI Taxonomy" id="1529"/>
    <lineage>
        <taxon>Bacteria</taxon>
        <taxon>Bacillati</taxon>
        <taxon>Bacillota</taxon>
        <taxon>Clostridia</taxon>
        <taxon>Eubacteriales</taxon>
        <taxon>Clostridiaceae</taxon>
        <taxon>Clostridium</taxon>
    </lineage>
</organism>
<dbReference type="STRING" id="1529.SAMN04487885_14313"/>
<keyword evidence="2" id="KW-1185">Reference proteome</keyword>
<evidence type="ECO:0000313" key="2">
    <source>
        <dbReference type="Proteomes" id="UP000182135"/>
    </source>
</evidence>
<dbReference type="RefSeq" id="WP_155850336.1">
    <property type="nucleotide sequence ID" value="NZ_BAAACD010000028.1"/>
</dbReference>
<protein>
    <submittedName>
        <fullName evidence="1">Uncharacterized protein</fullName>
    </submittedName>
</protein>
<proteinExistence type="predicted"/>
<dbReference type="AlphaFoldDB" id="A0A1I2QHP4"/>
<gene>
    <name evidence="1" type="ORF">SAMN04487885_14313</name>
</gene>
<dbReference type="EMBL" id="FOOE01000043">
    <property type="protein sequence ID" value="SFG27828.1"/>
    <property type="molecule type" value="Genomic_DNA"/>
</dbReference>
<evidence type="ECO:0000313" key="1">
    <source>
        <dbReference type="EMBL" id="SFG27828.1"/>
    </source>
</evidence>